<accession>A0A0E9WT77</accession>
<dbReference type="AlphaFoldDB" id="A0A0E9WT77"/>
<evidence type="ECO:0000313" key="1">
    <source>
        <dbReference type="EMBL" id="JAH93582.1"/>
    </source>
</evidence>
<dbReference type="EMBL" id="GBXM01014995">
    <property type="protein sequence ID" value="JAH93582.1"/>
    <property type="molecule type" value="Transcribed_RNA"/>
</dbReference>
<name>A0A0E9WT77_ANGAN</name>
<organism evidence="1">
    <name type="scientific">Anguilla anguilla</name>
    <name type="common">European freshwater eel</name>
    <name type="synonym">Muraena anguilla</name>
    <dbReference type="NCBI Taxonomy" id="7936"/>
    <lineage>
        <taxon>Eukaryota</taxon>
        <taxon>Metazoa</taxon>
        <taxon>Chordata</taxon>
        <taxon>Craniata</taxon>
        <taxon>Vertebrata</taxon>
        <taxon>Euteleostomi</taxon>
        <taxon>Actinopterygii</taxon>
        <taxon>Neopterygii</taxon>
        <taxon>Teleostei</taxon>
        <taxon>Anguilliformes</taxon>
        <taxon>Anguillidae</taxon>
        <taxon>Anguilla</taxon>
    </lineage>
</organism>
<reference evidence="1" key="2">
    <citation type="journal article" date="2015" name="Fish Shellfish Immunol.">
        <title>Early steps in the European eel (Anguilla anguilla)-Vibrio vulnificus interaction in the gills: Role of the RtxA13 toxin.</title>
        <authorList>
            <person name="Callol A."/>
            <person name="Pajuelo D."/>
            <person name="Ebbesson L."/>
            <person name="Teles M."/>
            <person name="MacKenzie S."/>
            <person name="Amaro C."/>
        </authorList>
    </citation>
    <scope>NUCLEOTIDE SEQUENCE</scope>
</reference>
<reference evidence="1" key="1">
    <citation type="submission" date="2014-11" db="EMBL/GenBank/DDBJ databases">
        <authorList>
            <person name="Amaro Gonzalez C."/>
        </authorList>
    </citation>
    <scope>NUCLEOTIDE SEQUENCE</scope>
</reference>
<proteinExistence type="predicted"/>
<protein>
    <submittedName>
        <fullName evidence="1">Uncharacterized protein</fullName>
    </submittedName>
</protein>
<sequence length="72" mass="8211">MLNFALKWITSASLQIQVHKAHMYLRAFGICSKTVPKREFFENNQDVQLVTCRGHVVVLLKQGLDVTSCFLS</sequence>